<reference evidence="1 4" key="2">
    <citation type="submission" date="2019-07" db="EMBL/GenBank/DDBJ databases">
        <title>Whole genome shotgun sequence of Halolactibacillus miurensis NBRC 100873.</title>
        <authorList>
            <person name="Hosoyama A."/>
            <person name="Uohara A."/>
            <person name="Ohji S."/>
            <person name="Ichikawa N."/>
        </authorList>
    </citation>
    <scope>NUCLEOTIDE SEQUENCE [LARGE SCALE GENOMIC DNA]</scope>
    <source>
        <strain evidence="1 4">NBRC 100873</strain>
    </source>
</reference>
<proteinExistence type="predicted"/>
<keyword evidence="4" id="KW-1185">Reference proteome</keyword>
<evidence type="ECO:0000313" key="1">
    <source>
        <dbReference type="EMBL" id="GEM04506.1"/>
    </source>
</evidence>
<name>A0A1I6S0R9_9BACI</name>
<gene>
    <name evidence="1" type="ORF">HMI01_14940</name>
    <name evidence="2" type="ORF">SAMN05421668_10769</name>
</gene>
<protein>
    <submittedName>
        <fullName evidence="2">Uncharacterized protein</fullName>
    </submittedName>
</protein>
<reference evidence="2 3" key="1">
    <citation type="submission" date="2016-10" db="EMBL/GenBank/DDBJ databases">
        <authorList>
            <person name="de Groot N.N."/>
        </authorList>
    </citation>
    <scope>NUCLEOTIDE SEQUENCE [LARGE SCALE GENOMIC DNA]</scope>
    <source>
        <strain evidence="2 3">DSM 17074</strain>
    </source>
</reference>
<accession>A0A1I6S0R9</accession>
<sequence length="68" mass="8007">MLKKLAVWYLRKSNCSVLIGFEVKGGYVRSIKGNTFIYDNELCDVNYRTSDNQRLFLPKGKFSIQQRR</sequence>
<evidence type="ECO:0000313" key="2">
    <source>
        <dbReference type="EMBL" id="SFS70506.1"/>
    </source>
</evidence>
<evidence type="ECO:0000313" key="3">
    <source>
        <dbReference type="Proteomes" id="UP000199139"/>
    </source>
</evidence>
<dbReference type="EMBL" id="FPAI01000007">
    <property type="protein sequence ID" value="SFS70506.1"/>
    <property type="molecule type" value="Genomic_DNA"/>
</dbReference>
<dbReference type="Proteomes" id="UP000199139">
    <property type="component" value="Unassembled WGS sequence"/>
</dbReference>
<dbReference type="STRING" id="306541.SAMN05421668_10769"/>
<dbReference type="Proteomes" id="UP000321773">
    <property type="component" value="Unassembled WGS sequence"/>
</dbReference>
<dbReference type="EMBL" id="BJWJ01000013">
    <property type="protein sequence ID" value="GEM04506.1"/>
    <property type="molecule type" value="Genomic_DNA"/>
</dbReference>
<evidence type="ECO:0000313" key="4">
    <source>
        <dbReference type="Proteomes" id="UP000321773"/>
    </source>
</evidence>
<organism evidence="2 3">
    <name type="scientific">Halolactibacillus miurensis</name>
    <dbReference type="NCBI Taxonomy" id="306541"/>
    <lineage>
        <taxon>Bacteria</taxon>
        <taxon>Bacillati</taxon>
        <taxon>Bacillota</taxon>
        <taxon>Bacilli</taxon>
        <taxon>Bacillales</taxon>
        <taxon>Bacillaceae</taxon>
        <taxon>Halolactibacillus</taxon>
    </lineage>
</organism>
<dbReference type="AlphaFoldDB" id="A0A1I6S0R9"/>